<evidence type="ECO:0000256" key="1">
    <source>
        <dbReference type="SAM" id="SignalP"/>
    </source>
</evidence>
<comment type="caution">
    <text evidence="4">The sequence shown here is derived from an EMBL/GenBank/DDBJ whole genome shotgun (WGS) entry which is preliminary data.</text>
</comment>
<feature type="chain" id="PRO_5014289449" evidence="1">
    <location>
        <begin position="24"/>
        <end position="79"/>
    </location>
</feature>
<dbReference type="EMBL" id="CAGKOT010000001">
    <property type="protein sequence ID" value="CAB5301517.1"/>
    <property type="molecule type" value="Genomic_DNA"/>
</dbReference>
<reference evidence="4 5" key="3">
    <citation type="submission" date="2017-10" db="EMBL/GenBank/DDBJ databases">
        <title>Extensive intraspecific genome diversity in a model arbuscular mycorrhizal fungus.</title>
        <authorList>
            <person name="Chen E.C.H."/>
            <person name="Morin E."/>
            <person name="Baudet D."/>
            <person name="Noel J."/>
            <person name="Ndikumana S."/>
            <person name="Charron P."/>
            <person name="St-Onge C."/>
            <person name="Giorgi J."/>
            <person name="Grigoriev I.V."/>
            <person name="Roux C."/>
            <person name="Martin F.M."/>
            <person name="Corradi N."/>
        </authorList>
    </citation>
    <scope>NUCLEOTIDE SEQUENCE [LARGE SCALE GENOMIC DNA]</scope>
    <source>
        <strain evidence="4 5">A1</strain>
    </source>
</reference>
<dbReference type="AlphaFoldDB" id="A0A2I1F7I1"/>
<organism evidence="4 5">
    <name type="scientific">Rhizophagus irregularis</name>
    <dbReference type="NCBI Taxonomy" id="588596"/>
    <lineage>
        <taxon>Eukaryota</taxon>
        <taxon>Fungi</taxon>
        <taxon>Fungi incertae sedis</taxon>
        <taxon>Mucoromycota</taxon>
        <taxon>Glomeromycotina</taxon>
        <taxon>Glomeromycetes</taxon>
        <taxon>Glomerales</taxon>
        <taxon>Glomeraceae</taxon>
        <taxon>Rhizophagus</taxon>
    </lineage>
</organism>
<dbReference type="VEuPathDB" id="FungiDB:RhiirA1_449891"/>
<evidence type="ECO:0000313" key="4">
    <source>
        <dbReference type="EMBL" id="PKC74479.1"/>
    </source>
</evidence>
<reference evidence="4 5" key="4">
    <citation type="submission" date="2017-10" db="EMBL/GenBank/DDBJ databases">
        <title>Genome analyses suggest a sexual origin of heterokaryosis in a supposedly ancient asexual fungus.</title>
        <authorList>
            <person name="Corradi N."/>
            <person name="Sedzielewska K."/>
            <person name="Noel J."/>
            <person name="Charron P."/>
            <person name="Farinelli L."/>
            <person name="Marton T."/>
            <person name="Kruger M."/>
            <person name="Pelin A."/>
            <person name="Brachmann A."/>
            <person name="Corradi N."/>
        </authorList>
    </citation>
    <scope>NUCLEOTIDE SEQUENCE [LARGE SCALE GENOMIC DNA]</scope>
    <source>
        <strain evidence="4 5">A1</strain>
    </source>
</reference>
<dbReference type="VEuPathDB" id="FungiDB:FUN_023495"/>
<gene>
    <name evidence="2" type="ORF">CHRIB12_LOCUS887</name>
    <name evidence="4" type="ORF">RhiirA1_449891</name>
    <name evidence="3" type="ORF">RhiirA5_419388</name>
</gene>
<accession>A0A2I1F7I1</accession>
<evidence type="ECO:0000313" key="5">
    <source>
        <dbReference type="Proteomes" id="UP000232688"/>
    </source>
</evidence>
<dbReference type="Proteomes" id="UP000232688">
    <property type="component" value="Unassembled WGS sequence"/>
</dbReference>
<dbReference type="OrthoDB" id="2399260at2759"/>
<protein>
    <submittedName>
        <fullName evidence="4">Uncharacterized protein</fullName>
    </submittedName>
</protein>
<evidence type="ECO:0000313" key="2">
    <source>
        <dbReference type="EMBL" id="CAB5301517.1"/>
    </source>
</evidence>
<keyword evidence="1" id="KW-0732">Signal</keyword>
<reference evidence="3 6" key="1">
    <citation type="submission" date="2016-04" db="EMBL/GenBank/DDBJ databases">
        <title>Genome analyses suggest a sexual origin of heterokaryosis in a supposedly ancient asexual fungus.</title>
        <authorList>
            <person name="Ropars J."/>
            <person name="Sedzielewska K."/>
            <person name="Noel J."/>
            <person name="Charron P."/>
            <person name="Farinelli L."/>
            <person name="Marton T."/>
            <person name="Kruger M."/>
            <person name="Pelin A."/>
            <person name="Brachmann A."/>
            <person name="Corradi N."/>
        </authorList>
    </citation>
    <scope>NUCLEOTIDE SEQUENCE [LARGE SCALE GENOMIC DNA]</scope>
    <source>
        <strain evidence="3 6">A5</strain>
    </source>
</reference>
<evidence type="ECO:0000313" key="6">
    <source>
        <dbReference type="Proteomes" id="UP000232722"/>
    </source>
</evidence>
<sequence>MKNNLLVITLLCTLLLLATNVLTLPTTSLVENSEHEGDNTTHGLYKRKKISDDNLKCCTKFLFIVVNPPCSDNSDQCIP</sequence>
<feature type="signal peptide" evidence="1">
    <location>
        <begin position="1"/>
        <end position="23"/>
    </location>
</feature>
<dbReference type="Proteomes" id="UP000684084">
    <property type="component" value="Unassembled WGS sequence"/>
</dbReference>
<name>A0A2I1F7I1_9GLOM</name>
<evidence type="ECO:0000313" key="3">
    <source>
        <dbReference type="EMBL" id="PKC06577.1"/>
    </source>
</evidence>
<reference evidence="2" key="5">
    <citation type="submission" date="2020-05" db="EMBL/GenBank/DDBJ databases">
        <authorList>
            <person name="Rincon C."/>
            <person name="Sanders R I."/>
            <person name="Robbins C."/>
            <person name="Chaturvedi A."/>
        </authorList>
    </citation>
    <scope>NUCLEOTIDE SEQUENCE</scope>
    <source>
        <strain evidence="2">CHB12</strain>
    </source>
</reference>
<dbReference type="Proteomes" id="UP000232722">
    <property type="component" value="Unassembled WGS sequence"/>
</dbReference>
<dbReference type="EMBL" id="LLXJ01000741">
    <property type="protein sequence ID" value="PKC06577.1"/>
    <property type="molecule type" value="Genomic_DNA"/>
</dbReference>
<dbReference type="VEuPathDB" id="FungiDB:RhiirFUN_001574"/>
<reference evidence="3 6" key="2">
    <citation type="submission" date="2017-09" db="EMBL/GenBank/DDBJ databases">
        <title>Extensive intraspecific genome diversity in a model arbuscular mycorrhizal fungus.</title>
        <authorList>
            <person name="Chen E.C."/>
            <person name="Morin E."/>
            <person name="Beaudet D."/>
            <person name="Noel J."/>
            <person name="Ndikumana S."/>
            <person name="Charron P."/>
            <person name="St-Onge C."/>
            <person name="Giorgi J."/>
            <person name="Grigoriev I.V."/>
            <person name="Roux C."/>
            <person name="Martin F.M."/>
            <person name="Corradi N."/>
        </authorList>
    </citation>
    <scope>NUCLEOTIDE SEQUENCE [LARGE SCALE GENOMIC DNA]</scope>
    <source>
        <strain evidence="3 6">A5</strain>
    </source>
</reference>
<proteinExistence type="predicted"/>
<dbReference type="EMBL" id="LLXH01000050">
    <property type="protein sequence ID" value="PKC74479.1"/>
    <property type="molecule type" value="Genomic_DNA"/>
</dbReference>